<feature type="region of interest" description="Disordered" evidence="2">
    <location>
        <begin position="134"/>
        <end position="171"/>
    </location>
</feature>
<dbReference type="AlphaFoldDB" id="E1SPJ1"/>
<sequence>MALEPILIFIALLTLFLAYKSRQFQKEHKAANALAESRLNELEADAKAQCQNWDPETEPDHDQKAAMKAGLVAAFEFGSGLKGEPLKPDSRDVRTLLADFLEGVSKAHVRETWPLYHRALHCALLKGQQAAEPKMAERIGEQEGRLRTALKAGQAPLSPNNPASPDYQEKT</sequence>
<organism evidence="3 4">
    <name type="scientific">Ferrimonas balearica (strain DSM 9799 / CCM 4581 / KCTC 23876 / PAT)</name>
    <dbReference type="NCBI Taxonomy" id="550540"/>
    <lineage>
        <taxon>Bacteria</taxon>
        <taxon>Pseudomonadati</taxon>
        <taxon>Pseudomonadota</taxon>
        <taxon>Gammaproteobacteria</taxon>
        <taxon>Alteromonadales</taxon>
        <taxon>Ferrimonadaceae</taxon>
        <taxon>Ferrimonas</taxon>
    </lineage>
</organism>
<dbReference type="OrthoDB" id="9987444at2"/>
<dbReference type="RefSeq" id="WP_013347114.1">
    <property type="nucleotide sequence ID" value="NC_014541.1"/>
</dbReference>
<feature type="compositionally biased region" description="Basic and acidic residues" evidence="2">
    <location>
        <begin position="134"/>
        <end position="146"/>
    </location>
</feature>
<feature type="coiled-coil region" evidence="1">
    <location>
        <begin position="25"/>
        <end position="52"/>
    </location>
</feature>
<dbReference type="Proteomes" id="UP000006683">
    <property type="component" value="Chromosome"/>
</dbReference>
<dbReference type="HOGENOM" id="CLU_1560666_0_0_6"/>
<evidence type="ECO:0000256" key="2">
    <source>
        <dbReference type="SAM" id="MobiDB-lite"/>
    </source>
</evidence>
<proteinExistence type="predicted"/>
<accession>E1SPJ1</accession>
<dbReference type="GeneID" id="67183818"/>
<dbReference type="KEGG" id="fbl:Fbal_3612"/>
<evidence type="ECO:0000313" key="3">
    <source>
        <dbReference type="EMBL" id="ADN77808.1"/>
    </source>
</evidence>
<reference evidence="3 4" key="1">
    <citation type="journal article" date="2010" name="Stand. Genomic Sci.">
        <title>Complete genome sequence of Ferrimonas balearica type strain (PAT).</title>
        <authorList>
            <person name="Nolan M."/>
            <person name="Sikorski J."/>
            <person name="Davenport K."/>
            <person name="Lucas S."/>
            <person name="Glavina Del Rio T."/>
            <person name="Tice H."/>
            <person name="Cheng J."/>
            <person name="Goodwin L."/>
            <person name="Pitluck S."/>
            <person name="Liolios K."/>
            <person name="Ivanova N."/>
            <person name="Mavromatis K."/>
            <person name="Ovchinnikova G."/>
            <person name="Pati A."/>
            <person name="Chen A."/>
            <person name="Palaniappan K."/>
            <person name="Land M."/>
            <person name="Hauser L."/>
            <person name="Chang Y."/>
            <person name="Jeffries C."/>
            <person name="Tapia R."/>
            <person name="Brettin T."/>
            <person name="Detter J."/>
            <person name="Han C."/>
            <person name="Yasawong M."/>
            <person name="Rohde M."/>
            <person name="Tindall B."/>
            <person name="Goker M."/>
            <person name="Woyke T."/>
            <person name="Bristow J."/>
            <person name="Eisen J."/>
            <person name="Markowitz V."/>
            <person name="Hugenholtz P."/>
            <person name="Kyrpides N."/>
            <person name="Klenk H."/>
            <person name="Lapidus A."/>
        </authorList>
    </citation>
    <scope>NUCLEOTIDE SEQUENCE [LARGE SCALE GENOMIC DNA]</scope>
    <source>
        <strain evidence="4">DSM 9799 / CCM 4581 / KCTC 23876 / PAT</strain>
    </source>
</reference>
<name>E1SPJ1_FERBD</name>
<evidence type="ECO:0000313" key="4">
    <source>
        <dbReference type="Proteomes" id="UP000006683"/>
    </source>
</evidence>
<gene>
    <name evidence="3" type="ordered locus">Fbal_3612</name>
</gene>
<keyword evidence="1" id="KW-0175">Coiled coil</keyword>
<keyword evidence="4" id="KW-1185">Reference proteome</keyword>
<dbReference type="EMBL" id="CP002209">
    <property type="protein sequence ID" value="ADN77808.1"/>
    <property type="molecule type" value="Genomic_DNA"/>
</dbReference>
<evidence type="ECO:0000256" key="1">
    <source>
        <dbReference type="SAM" id="Coils"/>
    </source>
</evidence>
<protein>
    <submittedName>
        <fullName evidence="3">Uncharacterized protein</fullName>
    </submittedName>
</protein>